<dbReference type="RefSeq" id="WP_268780324.1">
    <property type="nucleotide sequence ID" value="NZ_JAPRAT010000018.1"/>
</dbReference>
<keyword evidence="6" id="KW-1185">Reference proteome</keyword>
<evidence type="ECO:0000256" key="2">
    <source>
        <dbReference type="ARBA" id="ARBA00022679"/>
    </source>
</evidence>
<dbReference type="AlphaFoldDB" id="A0A9J6RCY6"/>
<dbReference type="PANTHER" id="PTHR43085">
    <property type="entry name" value="HEXOKINASE FAMILY MEMBER"/>
    <property type="match status" value="1"/>
</dbReference>
<dbReference type="InterPro" id="IPR011611">
    <property type="entry name" value="PfkB_dom"/>
</dbReference>
<accession>A0A9J6RCY6</accession>
<evidence type="ECO:0000256" key="3">
    <source>
        <dbReference type="ARBA" id="ARBA00022777"/>
    </source>
</evidence>
<sequence length="323" mass="35410">MMKVACIGELLIDFFCKDVNATVMEGNTFMKQAGGAPANVCSVISAFGGEAHFAGKVGDDAFGQYLEKTLQKHGVHTKMLKKDPHHHTTLAFVSLDAKGERDFTFARGADQYYEFTDIDNDQLDDIKMFHFGSATALLSDPFRETYLSLMENSDKQNKFISFDPNYREDLWGGNIDAFVEGAKACCRNADLVKVSEDELALITKETDLSRGTALLHQLGVAVVTVTLGAKGTYLSTPSFNRMVPSINIKSIDSTGAGDAFIGALLYQFSKETDCFGMLTNEQQLVDLVTFSNVVAALVCTRIGAMNIPTLDDVQQFLSRSNRP</sequence>
<evidence type="ECO:0000313" key="6">
    <source>
        <dbReference type="Proteomes" id="UP001084197"/>
    </source>
</evidence>
<keyword evidence="3 5" id="KW-0418">Kinase</keyword>
<dbReference type="PANTHER" id="PTHR43085:SF54">
    <property type="entry name" value="PUTATIVE-RELATED"/>
    <property type="match status" value="1"/>
</dbReference>
<dbReference type="InterPro" id="IPR050306">
    <property type="entry name" value="PfkB_Carbo_kinase"/>
</dbReference>
<dbReference type="PROSITE" id="PS00584">
    <property type="entry name" value="PFKB_KINASES_2"/>
    <property type="match status" value="1"/>
</dbReference>
<dbReference type="SUPFAM" id="SSF53613">
    <property type="entry name" value="Ribokinase-like"/>
    <property type="match status" value="1"/>
</dbReference>
<proteinExistence type="inferred from homology"/>
<evidence type="ECO:0000259" key="4">
    <source>
        <dbReference type="Pfam" id="PF00294"/>
    </source>
</evidence>
<name>A0A9J6RCY6_9BACI</name>
<dbReference type="Pfam" id="PF00294">
    <property type="entry name" value="PfkB"/>
    <property type="match status" value="1"/>
</dbReference>
<dbReference type="CDD" id="cd01167">
    <property type="entry name" value="bac_FRK"/>
    <property type="match status" value="1"/>
</dbReference>
<protein>
    <submittedName>
        <fullName evidence="5">Carbohydrate kinase</fullName>
    </submittedName>
</protein>
<dbReference type="InterPro" id="IPR002173">
    <property type="entry name" value="Carboh/pur_kinase_PfkB_CS"/>
</dbReference>
<keyword evidence="2" id="KW-0808">Transferase</keyword>
<reference evidence="5" key="1">
    <citation type="submission" date="2022-11" db="EMBL/GenBank/DDBJ databases">
        <title>WGS of Natronobacillus azotifigens 24KS-1, an anaerobic diazotrophic haloalkaliphile from soda-rich habitats.</title>
        <authorList>
            <person name="Sorokin D.Y."/>
            <person name="Merkel A.Y."/>
        </authorList>
    </citation>
    <scope>NUCLEOTIDE SEQUENCE</scope>
    <source>
        <strain evidence="5">24KS-1</strain>
    </source>
</reference>
<feature type="domain" description="Carbohydrate kinase PfkB" evidence="4">
    <location>
        <begin position="2"/>
        <end position="306"/>
    </location>
</feature>
<dbReference type="EMBL" id="JAPRAT010000018">
    <property type="protein sequence ID" value="MCZ0703560.1"/>
    <property type="molecule type" value="Genomic_DNA"/>
</dbReference>
<organism evidence="5 6">
    <name type="scientific">Natronobacillus azotifigens</name>
    <dbReference type="NCBI Taxonomy" id="472978"/>
    <lineage>
        <taxon>Bacteria</taxon>
        <taxon>Bacillati</taxon>
        <taxon>Bacillota</taxon>
        <taxon>Bacilli</taxon>
        <taxon>Bacillales</taxon>
        <taxon>Bacillaceae</taxon>
        <taxon>Natronobacillus</taxon>
    </lineage>
</organism>
<comment type="similarity">
    <text evidence="1">Belongs to the carbohydrate kinase PfkB family.</text>
</comment>
<dbReference type="Gene3D" id="3.40.1190.20">
    <property type="match status" value="1"/>
</dbReference>
<comment type="caution">
    <text evidence="5">The sequence shown here is derived from an EMBL/GenBank/DDBJ whole genome shotgun (WGS) entry which is preliminary data.</text>
</comment>
<evidence type="ECO:0000256" key="1">
    <source>
        <dbReference type="ARBA" id="ARBA00010688"/>
    </source>
</evidence>
<evidence type="ECO:0000313" key="5">
    <source>
        <dbReference type="EMBL" id="MCZ0703560.1"/>
    </source>
</evidence>
<dbReference type="Proteomes" id="UP001084197">
    <property type="component" value="Unassembled WGS sequence"/>
</dbReference>
<gene>
    <name evidence="5" type="ORF">OWO01_10050</name>
</gene>
<dbReference type="InterPro" id="IPR029056">
    <property type="entry name" value="Ribokinase-like"/>
</dbReference>
<dbReference type="GO" id="GO:0016301">
    <property type="term" value="F:kinase activity"/>
    <property type="evidence" value="ECO:0007669"/>
    <property type="project" value="UniProtKB-KW"/>
</dbReference>